<gene>
    <name evidence="21" type="primary">LOC106155022</name>
</gene>
<evidence type="ECO:0000256" key="8">
    <source>
        <dbReference type="ARBA" id="ARBA00022741"/>
    </source>
</evidence>
<keyword evidence="11" id="KW-0832">Ubl conjugation</keyword>
<dbReference type="STRING" id="7574.A0A1S3HJB2"/>
<evidence type="ECO:0000259" key="18">
    <source>
        <dbReference type="SMART" id="SM00382"/>
    </source>
</evidence>
<feature type="region of interest" description="Disordered" evidence="17">
    <location>
        <begin position="1"/>
        <end position="72"/>
    </location>
</feature>
<dbReference type="PANTHER" id="PTHR10763:SF26">
    <property type="entry name" value="CELL DIVISION CONTROL PROTEIN 6 HOMOLOG"/>
    <property type="match status" value="1"/>
</dbReference>
<keyword evidence="5" id="KW-0597">Phosphoprotein</keyword>
<dbReference type="InterPro" id="IPR050311">
    <property type="entry name" value="ORC1/CDC6"/>
</dbReference>
<evidence type="ECO:0000256" key="10">
    <source>
        <dbReference type="ARBA" id="ARBA00022840"/>
    </source>
</evidence>
<dbReference type="InterPro" id="IPR016314">
    <property type="entry name" value="Cdc6/18"/>
</dbReference>
<evidence type="ECO:0000256" key="4">
    <source>
        <dbReference type="ARBA" id="ARBA00022490"/>
    </source>
</evidence>
<dbReference type="GO" id="GO:0016887">
    <property type="term" value="F:ATP hydrolysis activity"/>
    <property type="evidence" value="ECO:0007669"/>
    <property type="project" value="InterPro"/>
</dbReference>
<dbReference type="SUPFAM" id="SSF46785">
    <property type="entry name" value="Winged helix' DNA-binding domain"/>
    <property type="match status" value="1"/>
</dbReference>
<feature type="region of interest" description="Disordered" evidence="17">
    <location>
        <begin position="193"/>
        <end position="229"/>
    </location>
</feature>
<dbReference type="FunFam" id="1.10.10.10:FF:000265">
    <property type="entry name" value="Cell division control protein"/>
    <property type="match status" value="1"/>
</dbReference>
<dbReference type="Proteomes" id="UP000085678">
    <property type="component" value="Unplaced"/>
</dbReference>
<dbReference type="GeneID" id="106155022"/>
<evidence type="ECO:0000256" key="9">
    <source>
        <dbReference type="ARBA" id="ARBA00022776"/>
    </source>
</evidence>
<evidence type="ECO:0000313" key="20">
    <source>
        <dbReference type="Proteomes" id="UP000085678"/>
    </source>
</evidence>
<evidence type="ECO:0000256" key="17">
    <source>
        <dbReference type="SAM" id="MobiDB-lite"/>
    </source>
</evidence>
<feature type="domain" description="Cdc6 C-terminal" evidence="19">
    <location>
        <begin position="554"/>
        <end position="634"/>
    </location>
</feature>
<keyword evidence="20" id="KW-1185">Reference proteome</keyword>
<sequence length="648" mass="71985">MATRACQRKLEFPVRKSSRLRGKTTDTAAETKEVPDPNVNPVQVKSDVKAPVTGRRSTRRTKKTKQCENAHSAETPLKLEPRVCLIKSPLKSPVKISSLNSPVKITSAIDRDVLSPRKRTLEESTALKNFTNVNCPAKSMLKLSSASTKENESSPRKRSLRETPMKTSPLKVPIAVSSPLKTPIKIRSPLKTPVKVNSPLKTPVKTSNSCKKENVPSPRKRLLQDDDTKDQHVSPIKICRQEGRCYQRVKKVLHTAAPERLVGREKETATIDKFLTKHLLGQVSGSLYVSGAPGTGKTAVLSSVMDTYKEKSKHKSIFINCMTAKNSAAIFNKVASELQGKSVQKTVKESVRHLEKQLTSSGPMVLLILDEIDQLDSKNQDVLYTMFEWPALENSRLVLIGIANALDLTDRILPRLQAHPKCKPQLLNFAPYTRQQITDIIQDRLKQVGQDDGALVDPSAVQFCARKVSAVAGDMRKALDVCRRAVEVVESQVKRQTILKPSDSNSPRKTPPVRRKVGVADIANVVSDVYGSRVVTNPQGEQQQTIPLQQKIVVCTLLLLTKQTKNKEVTLGKLHDSYAKICKKKQMTSSDQCEFLSLCTLLETRGIVGLKKTKETRMTKVSLKLDEKEVEFALQDKLLLTSIFSQGL</sequence>
<dbReference type="FunCoup" id="A0A1S3HJB2">
    <property type="interactions" value="1542"/>
</dbReference>
<dbReference type="Gene3D" id="1.10.8.60">
    <property type="match status" value="1"/>
</dbReference>
<dbReference type="GO" id="GO:0033314">
    <property type="term" value="P:mitotic DNA replication checkpoint signaling"/>
    <property type="evidence" value="ECO:0007669"/>
    <property type="project" value="TreeGrafter"/>
</dbReference>
<dbReference type="Pfam" id="PF22606">
    <property type="entry name" value="Cdc6-ORC-like_ATPase_lid"/>
    <property type="match status" value="1"/>
</dbReference>
<evidence type="ECO:0000256" key="12">
    <source>
        <dbReference type="ARBA" id="ARBA00023242"/>
    </source>
</evidence>
<keyword evidence="8" id="KW-0547">Nucleotide-binding</keyword>
<name>A0A1S3HJB2_LINAN</name>
<dbReference type="Pfam" id="PF09079">
    <property type="entry name" value="WHD_Cdc6"/>
    <property type="match status" value="1"/>
</dbReference>
<evidence type="ECO:0000256" key="16">
    <source>
        <dbReference type="PIRNR" id="PIRNR001767"/>
    </source>
</evidence>
<dbReference type="PIRSF" id="PIRSF001767">
    <property type="entry name" value="Cdc6"/>
    <property type="match status" value="1"/>
</dbReference>
<comment type="similarity">
    <text evidence="3 16">Belongs to the CDC6/cdc18 family.</text>
</comment>
<dbReference type="GO" id="GO:0005634">
    <property type="term" value="C:nucleus"/>
    <property type="evidence" value="ECO:0007669"/>
    <property type="project" value="UniProtKB-SubCell"/>
</dbReference>
<dbReference type="KEGG" id="lak:106155022"/>
<keyword evidence="13" id="KW-0131">Cell cycle</keyword>
<feature type="domain" description="AAA+ ATPase" evidence="18">
    <location>
        <begin position="283"/>
        <end position="423"/>
    </location>
</feature>
<dbReference type="GO" id="GO:0005737">
    <property type="term" value="C:cytoplasm"/>
    <property type="evidence" value="ECO:0007669"/>
    <property type="project" value="UniProtKB-SubCell"/>
</dbReference>
<feature type="compositionally biased region" description="Basic and acidic residues" evidence="17">
    <location>
        <begin position="149"/>
        <end position="164"/>
    </location>
</feature>
<dbReference type="Gene3D" id="1.10.10.10">
    <property type="entry name" value="Winged helix-like DNA-binding domain superfamily/Winged helix DNA-binding domain"/>
    <property type="match status" value="1"/>
</dbReference>
<evidence type="ECO:0000256" key="14">
    <source>
        <dbReference type="ARBA" id="ARBA00056036"/>
    </source>
</evidence>
<dbReference type="SMART" id="SM00382">
    <property type="entry name" value="AAA"/>
    <property type="match status" value="1"/>
</dbReference>
<keyword evidence="4" id="KW-0963">Cytoplasm</keyword>
<dbReference type="InParanoid" id="A0A1S3HJB2"/>
<dbReference type="FunFam" id="1.10.8.60:FF:000058">
    <property type="entry name" value="Cell division control protein"/>
    <property type="match status" value="1"/>
</dbReference>
<keyword evidence="9" id="KW-0498">Mitosis</keyword>
<dbReference type="SUPFAM" id="SSF52540">
    <property type="entry name" value="P-loop containing nucleoside triphosphate hydrolases"/>
    <property type="match status" value="1"/>
</dbReference>
<dbReference type="GO" id="GO:0003688">
    <property type="term" value="F:DNA replication origin binding"/>
    <property type="evidence" value="ECO:0007669"/>
    <property type="project" value="TreeGrafter"/>
</dbReference>
<dbReference type="GO" id="GO:0006270">
    <property type="term" value="P:DNA replication initiation"/>
    <property type="evidence" value="ECO:0007669"/>
    <property type="project" value="UniProtKB-UniRule"/>
</dbReference>
<dbReference type="Pfam" id="PF13401">
    <property type="entry name" value="AAA_22"/>
    <property type="match status" value="1"/>
</dbReference>
<evidence type="ECO:0000259" key="19">
    <source>
        <dbReference type="SMART" id="SM01074"/>
    </source>
</evidence>
<dbReference type="InterPro" id="IPR049945">
    <property type="entry name" value="AAA_22"/>
</dbReference>
<organism evidence="20 21">
    <name type="scientific">Lingula anatina</name>
    <name type="common">Brachiopod</name>
    <name type="synonym">Lingula unguis</name>
    <dbReference type="NCBI Taxonomy" id="7574"/>
    <lineage>
        <taxon>Eukaryota</taxon>
        <taxon>Metazoa</taxon>
        <taxon>Spiralia</taxon>
        <taxon>Lophotrochozoa</taxon>
        <taxon>Brachiopoda</taxon>
        <taxon>Linguliformea</taxon>
        <taxon>Lingulata</taxon>
        <taxon>Lingulida</taxon>
        <taxon>Linguloidea</taxon>
        <taxon>Lingulidae</taxon>
        <taxon>Lingula</taxon>
    </lineage>
</organism>
<evidence type="ECO:0000256" key="5">
    <source>
        <dbReference type="ARBA" id="ARBA00022553"/>
    </source>
</evidence>
<dbReference type="InterPro" id="IPR027417">
    <property type="entry name" value="P-loop_NTPase"/>
</dbReference>
<dbReference type="GO" id="GO:0005819">
    <property type="term" value="C:spindle"/>
    <property type="evidence" value="ECO:0007669"/>
    <property type="project" value="UniProtKB-ARBA"/>
</dbReference>
<dbReference type="GO" id="GO:0005524">
    <property type="term" value="F:ATP binding"/>
    <property type="evidence" value="ECO:0007669"/>
    <property type="project" value="UniProtKB-KW"/>
</dbReference>
<comment type="subcellular location">
    <subcellularLocation>
        <location evidence="2">Cytoplasm</location>
    </subcellularLocation>
    <subcellularLocation>
        <location evidence="1 16">Nucleus</location>
    </subcellularLocation>
</comment>
<evidence type="ECO:0000256" key="7">
    <source>
        <dbReference type="ARBA" id="ARBA00022705"/>
    </source>
</evidence>
<dbReference type="InterPro" id="IPR054425">
    <property type="entry name" value="Cdc6_ORC1-like_ATPase_lid"/>
</dbReference>
<dbReference type="InterPro" id="IPR036390">
    <property type="entry name" value="WH_DNA-bd_sf"/>
</dbReference>
<dbReference type="SMART" id="SM01074">
    <property type="entry name" value="Cdc6_C"/>
    <property type="match status" value="1"/>
</dbReference>
<proteinExistence type="inferred from homology"/>
<dbReference type="AlphaFoldDB" id="A0A1S3HJB2"/>
<reference evidence="21" key="1">
    <citation type="submission" date="2025-08" db="UniProtKB">
        <authorList>
            <consortium name="RefSeq"/>
        </authorList>
    </citation>
    <scope>IDENTIFICATION</scope>
    <source>
        <tissue evidence="21">Gonads</tissue>
    </source>
</reference>
<feature type="region of interest" description="Disordered" evidence="17">
    <location>
        <begin position="142"/>
        <end position="170"/>
    </location>
</feature>
<dbReference type="GO" id="GO:0051301">
    <property type="term" value="P:cell division"/>
    <property type="evidence" value="ECO:0007669"/>
    <property type="project" value="UniProtKB-UniRule"/>
</dbReference>
<dbReference type="CDD" id="cd08768">
    <property type="entry name" value="Cdc6_C"/>
    <property type="match status" value="1"/>
</dbReference>
<evidence type="ECO:0000256" key="6">
    <source>
        <dbReference type="ARBA" id="ARBA00022618"/>
    </source>
</evidence>
<evidence type="ECO:0000313" key="21">
    <source>
        <dbReference type="RefSeq" id="XP_013385074.1"/>
    </source>
</evidence>
<evidence type="ECO:0000256" key="15">
    <source>
        <dbReference type="ARBA" id="ARBA00062730"/>
    </source>
</evidence>
<keyword evidence="6 21" id="KW-0132">Cell division</keyword>
<dbReference type="InterPro" id="IPR003593">
    <property type="entry name" value="AAA+_ATPase"/>
</dbReference>
<dbReference type="PANTHER" id="PTHR10763">
    <property type="entry name" value="CELL DIVISION CONTROL PROTEIN 6-RELATED"/>
    <property type="match status" value="1"/>
</dbReference>
<protein>
    <recommendedName>
        <fullName evidence="16">Cell division control protein</fullName>
    </recommendedName>
</protein>
<evidence type="ECO:0000256" key="1">
    <source>
        <dbReference type="ARBA" id="ARBA00004123"/>
    </source>
</evidence>
<dbReference type="InterPro" id="IPR015163">
    <property type="entry name" value="Cdc6_C"/>
</dbReference>
<dbReference type="CDD" id="cd00009">
    <property type="entry name" value="AAA"/>
    <property type="match status" value="1"/>
</dbReference>
<evidence type="ECO:0000256" key="13">
    <source>
        <dbReference type="ARBA" id="ARBA00023306"/>
    </source>
</evidence>
<comment type="subunit">
    <text evidence="15">Interacts with PCNA, ORC1, cyclin-CDK. Interacts with HUWE1. Interacts with ANKRD17. Interacts with GRWD1; origin binding of GRWD1 is dependent on CDC6. Interacts with CDT1; are mutually dependent on one another for loading MCM complexes onto chromatin. Interacts with TTC4. Interacts (via Cy motif) with CCNF; the interaction takes place during G2 and M phase. Interacts with CDH1.</text>
</comment>
<keyword evidence="10" id="KW-0067">ATP-binding</keyword>
<dbReference type="RefSeq" id="XP_013385074.1">
    <property type="nucleotide sequence ID" value="XM_013529620.2"/>
</dbReference>
<keyword evidence="7" id="KW-0235">DNA replication</keyword>
<evidence type="ECO:0000256" key="11">
    <source>
        <dbReference type="ARBA" id="ARBA00022843"/>
    </source>
</evidence>
<evidence type="ECO:0000256" key="2">
    <source>
        <dbReference type="ARBA" id="ARBA00004496"/>
    </source>
</evidence>
<comment type="function">
    <text evidence="14 16">Involved in the initiation of DNA replication. Also participates in checkpoint controls that ensure DNA replication is completed before mitosis is initiated.</text>
</comment>
<dbReference type="OrthoDB" id="1926878at2759"/>
<accession>A0A1S3HJB2</accession>
<dbReference type="FunFam" id="3.40.50.300:FF:000547">
    <property type="entry name" value="Cell division control protein"/>
    <property type="match status" value="1"/>
</dbReference>
<keyword evidence="12 16" id="KW-0539">Nucleus</keyword>
<dbReference type="InterPro" id="IPR036388">
    <property type="entry name" value="WH-like_DNA-bd_sf"/>
</dbReference>
<dbReference type="Gene3D" id="3.40.50.300">
    <property type="entry name" value="P-loop containing nucleotide triphosphate hydrolases"/>
    <property type="match status" value="1"/>
</dbReference>
<evidence type="ECO:0000256" key="3">
    <source>
        <dbReference type="ARBA" id="ARBA00006184"/>
    </source>
</evidence>